<dbReference type="SUPFAM" id="SSF52507">
    <property type="entry name" value="Homo-oligomeric flavin-containing Cys decarboxylases, HFCD"/>
    <property type="match status" value="1"/>
</dbReference>
<proteinExistence type="predicted"/>
<dbReference type="Pfam" id="PF02441">
    <property type="entry name" value="Flavoprotein"/>
    <property type="match status" value="1"/>
</dbReference>
<dbReference type="InterPro" id="IPR003382">
    <property type="entry name" value="Flavoprotein"/>
</dbReference>
<sequence length="181" mass="19240">MVLSRGMTVESRVLYIIVCAAGPAGEVGTLVDLAQAAGWQVQIVATPSALAFIDVAALEERTGRVVRSRYRDPSEPRSRRADAIIVAPATFNTINKFAQGTADTYALGLLAEAPGLGIPVVVLPFVNSALASRVPFARSVEQLRAEGVRVIFGPGEVEPHEPGAAGERLGVYPWHLALERI</sequence>
<evidence type="ECO:0000259" key="1">
    <source>
        <dbReference type="Pfam" id="PF02441"/>
    </source>
</evidence>
<protein>
    <submittedName>
        <fullName evidence="2">Flavoprotein</fullName>
    </submittedName>
</protein>
<name>A0ABQ4BT14_9ACTN</name>
<gene>
    <name evidence="2" type="ORF">Apa02nite_099290</name>
</gene>
<keyword evidence="3" id="KW-1185">Reference proteome</keyword>
<evidence type="ECO:0000313" key="2">
    <source>
        <dbReference type="EMBL" id="GIE73821.1"/>
    </source>
</evidence>
<dbReference type="EMBL" id="BOMS01000190">
    <property type="protein sequence ID" value="GIE73821.1"/>
    <property type="molecule type" value="Genomic_DNA"/>
</dbReference>
<comment type="caution">
    <text evidence="2">The sequence shown here is derived from an EMBL/GenBank/DDBJ whole genome shotgun (WGS) entry which is preliminary data.</text>
</comment>
<accession>A0ABQ4BT14</accession>
<reference evidence="2 3" key="1">
    <citation type="submission" date="2021-01" db="EMBL/GenBank/DDBJ databases">
        <title>Whole genome shotgun sequence of Actinoplanes palleronii NBRC 14916.</title>
        <authorList>
            <person name="Komaki H."/>
            <person name="Tamura T."/>
        </authorList>
    </citation>
    <scope>NUCLEOTIDE SEQUENCE [LARGE SCALE GENOMIC DNA]</scope>
    <source>
        <strain evidence="2 3">NBRC 14916</strain>
    </source>
</reference>
<dbReference type="InterPro" id="IPR036551">
    <property type="entry name" value="Flavin_trans-like"/>
</dbReference>
<dbReference type="Gene3D" id="3.40.50.1950">
    <property type="entry name" value="Flavin prenyltransferase-like"/>
    <property type="match status" value="1"/>
</dbReference>
<dbReference type="Proteomes" id="UP000624709">
    <property type="component" value="Unassembled WGS sequence"/>
</dbReference>
<organism evidence="2 3">
    <name type="scientific">Actinoplanes palleronii</name>
    <dbReference type="NCBI Taxonomy" id="113570"/>
    <lineage>
        <taxon>Bacteria</taxon>
        <taxon>Bacillati</taxon>
        <taxon>Actinomycetota</taxon>
        <taxon>Actinomycetes</taxon>
        <taxon>Micromonosporales</taxon>
        <taxon>Micromonosporaceae</taxon>
        <taxon>Actinoplanes</taxon>
    </lineage>
</organism>
<evidence type="ECO:0000313" key="3">
    <source>
        <dbReference type="Proteomes" id="UP000624709"/>
    </source>
</evidence>
<feature type="domain" description="Flavoprotein" evidence="1">
    <location>
        <begin position="16"/>
        <end position="143"/>
    </location>
</feature>